<keyword evidence="17" id="KW-1185">Reference proteome</keyword>
<comment type="pathway">
    <text evidence="2 14">Cofactor biosynthesis; FMN biosynthesis; FMN from riboflavin (ATP route): step 1/1.</text>
</comment>
<dbReference type="SUPFAM" id="SSF82114">
    <property type="entry name" value="Riboflavin kinase-like"/>
    <property type="match status" value="1"/>
</dbReference>
<keyword evidence="9 14" id="KW-0274">FAD</keyword>
<evidence type="ECO:0000256" key="8">
    <source>
        <dbReference type="ARBA" id="ARBA00022777"/>
    </source>
</evidence>
<evidence type="ECO:0000256" key="14">
    <source>
        <dbReference type="PIRNR" id="PIRNR004491"/>
    </source>
</evidence>
<dbReference type="InterPro" id="IPR015865">
    <property type="entry name" value="Riboflavin_kinase_bac/euk"/>
</dbReference>
<dbReference type="NCBIfam" id="TIGR00083">
    <property type="entry name" value="ribF"/>
    <property type="match status" value="1"/>
</dbReference>
<evidence type="ECO:0000256" key="5">
    <source>
        <dbReference type="ARBA" id="ARBA00022679"/>
    </source>
</evidence>
<dbReference type="SMART" id="SM00904">
    <property type="entry name" value="Flavokinase"/>
    <property type="match status" value="1"/>
</dbReference>
<gene>
    <name evidence="16" type="ORF">P9989_10630</name>
</gene>
<organism evidence="16 17">
    <name type="scientific">Halobacillus naozhouensis</name>
    <dbReference type="NCBI Taxonomy" id="554880"/>
    <lineage>
        <taxon>Bacteria</taxon>
        <taxon>Bacillati</taxon>
        <taxon>Bacillota</taxon>
        <taxon>Bacilli</taxon>
        <taxon>Bacillales</taxon>
        <taxon>Bacillaceae</taxon>
        <taxon>Halobacillus</taxon>
    </lineage>
</organism>
<keyword evidence="10 14" id="KW-0067">ATP-binding</keyword>
<reference evidence="16 17" key="1">
    <citation type="submission" date="2023-04" db="EMBL/GenBank/DDBJ databases">
        <title>Genome sequence of Halobacillus naozhouensis KACC 21980.</title>
        <authorList>
            <person name="Kim S."/>
            <person name="Heo J."/>
            <person name="Kwon S.-W."/>
        </authorList>
    </citation>
    <scope>NUCLEOTIDE SEQUENCE [LARGE SCALE GENOMIC DNA]</scope>
    <source>
        <strain evidence="16 17">KCTC 13234</strain>
    </source>
</reference>
<dbReference type="InterPro" id="IPR015864">
    <property type="entry name" value="FAD_synthase"/>
</dbReference>
<dbReference type="GO" id="GO:0008531">
    <property type="term" value="F:riboflavin kinase activity"/>
    <property type="evidence" value="ECO:0007669"/>
    <property type="project" value="UniProtKB-EC"/>
</dbReference>
<comment type="catalytic activity">
    <reaction evidence="13 14">
        <text>FMN + ATP + H(+) = FAD + diphosphate</text>
        <dbReference type="Rhea" id="RHEA:17237"/>
        <dbReference type="ChEBI" id="CHEBI:15378"/>
        <dbReference type="ChEBI" id="CHEBI:30616"/>
        <dbReference type="ChEBI" id="CHEBI:33019"/>
        <dbReference type="ChEBI" id="CHEBI:57692"/>
        <dbReference type="ChEBI" id="CHEBI:58210"/>
        <dbReference type="EC" id="2.7.7.2"/>
    </reaction>
</comment>
<evidence type="ECO:0000256" key="3">
    <source>
        <dbReference type="ARBA" id="ARBA00022630"/>
    </source>
</evidence>
<comment type="catalytic activity">
    <reaction evidence="12 14">
        <text>riboflavin + ATP = FMN + ADP + H(+)</text>
        <dbReference type="Rhea" id="RHEA:14357"/>
        <dbReference type="ChEBI" id="CHEBI:15378"/>
        <dbReference type="ChEBI" id="CHEBI:30616"/>
        <dbReference type="ChEBI" id="CHEBI:57986"/>
        <dbReference type="ChEBI" id="CHEBI:58210"/>
        <dbReference type="ChEBI" id="CHEBI:456216"/>
        <dbReference type="EC" id="2.7.1.26"/>
    </reaction>
</comment>
<dbReference type="InterPro" id="IPR023465">
    <property type="entry name" value="Riboflavin_kinase_dom_sf"/>
</dbReference>
<accession>A0ABY8J5R2</accession>
<dbReference type="PANTHER" id="PTHR22749">
    <property type="entry name" value="RIBOFLAVIN KINASE/FMN ADENYLYLTRANSFERASE"/>
    <property type="match status" value="1"/>
</dbReference>
<dbReference type="PIRSF" id="PIRSF004491">
    <property type="entry name" value="FAD_Synth"/>
    <property type="match status" value="1"/>
</dbReference>
<evidence type="ECO:0000256" key="4">
    <source>
        <dbReference type="ARBA" id="ARBA00022643"/>
    </source>
</evidence>
<dbReference type="InterPro" id="IPR014729">
    <property type="entry name" value="Rossmann-like_a/b/a_fold"/>
</dbReference>
<evidence type="ECO:0000256" key="2">
    <source>
        <dbReference type="ARBA" id="ARBA00005201"/>
    </source>
</evidence>
<evidence type="ECO:0000256" key="13">
    <source>
        <dbReference type="ARBA" id="ARBA00049494"/>
    </source>
</evidence>
<keyword evidence="6 14" id="KW-0548">Nucleotidyltransferase</keyword>
<keyword evidence="5 14" id="KW-0808">Transferase</keyword>
<dbReference type="Pfam" id="PF01687">
    <property type="entry name" value="Flavokinase"/>
    <property type="match status" value="1"/>
</dbReference>
<evidence type="ECO:0000256" key="9">
    <source>
        <dbReference type="ARBA" id="ARBA00022827"/>
    </source>
</evidence>
<sequence length="312" mass="35352">MKTIELSESLPKHDLHLEPSSVAVGFFDGVHKGHQEVIRTAQDRARKLGIQTAVMTFDPHPSVVLNKKVQHARYITPLSEKEDILDGMGIDYLFVVRFDQSLAALPPDQFVDEYFVGLNIKHVVAGFDFSYGHKGKGSMETLPQHAKGRLTYTVVDRIDQDHTKVSSTRIRELLKEGNVSAVNELLGREFNVEGTVVPGDRRGRTIGYPTANITDMEEQYVPKTGVYAVTVGYQGERYYGMANLGVKPTFQPEGSNPALEVHVFDFDDDLYGTRIKVFFHQFIRDEQKFDGVEEVTAQLHTDEKEIRRYFEL</sequence>
<feature type="domain" description="Riboflavin kinase" evidence="15">
    <location>
        <begin position="185"/>
        <end position="311"/>
    </location>
</feature>
<evidence type="ECO:0000256" key="1">
    <source>
        <dbReference type="ARBA" id="ARBA00004726"/>
    </source>
</evidence>
<dbReference type="NCBIfam" id="NF004160">
    <property type="entry name" value="PRK05627.1-3"/>
    <property type="match status" value="1"/>
</dbReference>
<evidence type="ECO:0000256" key="10">
    <source>
        <dbReference type="ARBA" id="ARBA00022840"/>
    </source>
</evidence>
<keyword evidence="3 14" id="KW-0285">Flavoprotein</keyword>
<evidence type="ECO:0000313" key="17">
    <source>
        <dbReference type="Proteomes" id="UP001221597"/>
    </source>
</evidence>
<keyword evidence="7 14" id="KW-0547">Nucleotide-binding</keyword>
<dbReference type="EC" id="2.7.1.26" evidence="14"/>
<dbReference type="RefSeq" id="WP_283078723.1">
    <property type="nucleotide sequence ID" value="NZ_CP121671.1"/>
</dbReference>
<evidence type="ECO:0000256" key="12">
    <source>
        <dbReference type="ARBA" id="ARBA00047880"/>
    </source>
</evidence>
<comment type="similarity">
    <text evidence="14">Belongs to the ribF family.</text>
</comment>
<proteinExistence type="inferred from homology"/>
<protein>
    <recommendedName>
        <fullName evidence="14">Riboflavin biosynthesis protein</fullName>
    </recommendedName>
    <domain>
        <recommendedName>
            <fullName evidence="14">Riboflavin kinase</fullName>
            <ecNumber evidence="14">2.7.1.26</ecNumber>
        </recommendedName>
        <alternativeName>
            <fullName evidence="14">Flavokinase</fullName>
        </alternativeName>
    </domain>
    <domain>
        <recommendedName>
            <fullName evidence="14">FMN adenylyltransferase</fullName>
            <ecNumber evidence="14">2.7.7.2</ecNumber>
        </recommendedName>
        <alternativeName>
            <fullName evidence="14">FAD pyrophosphorylase</fullName>
        </alternativeName>
        <alternativeName>
            <fullName evidence="14">FAD synthase</fullName>
        </alternativeName>
    </domain>
</protein>
<dbReference type="Proteomes" id="UP001221597">
    <property type="component" value="Chromosome"/>
</dbReference>
<dbReference type="EMBL" id="CP121671">
    <property type="protein sequence ID" value="WFT76779.1"/>
    <property type="molecule type" value="Genomic_DNA"/>
</dbReference>
<dbReference type="Gene3D" id="3.40.50.620">
    <property type="entry name" value="HUPs"/>
    <property type="match status" value="1"/>
</dbReference>
<evidence type="ECO:0000256" key="11">
    <source>
        <dbReference type="ARBA" id="ARBA00023268"/>
    </source>
</evidence>
<dbReference type="NCBIfam" id="NF004162">
    <property type="entry name" value="PRK05627.1-5"/>
    <property type="match status" value="1"/>
</dbReference>
<name>A0ABY8J5R2_9BACI</name>
<dbReference type="GO" id="GO:0003919">
    <property type="term" value="F:FMN adenylyltransferase activity"/>
    <property type="evidence" value="ECO:0007669"/>
    <property type="project" value="UniProtKB-EC"/>
</dbReference>
<dbReference type="PANTHER" id="PTHR22749:SF6">
    <property type="entry name" value="RIBOFLAVIN KINASE"/>
    <property type="match status" value="1"/>
</dbReference>
<dbReference type="InterPro" id="IPR002606">
    <property type="entry name" value="Riboflavin_kinase_bac"/>
</dbReference>
<keyword evidence="8 14" id="KW-0418">Kinase</keyword>
<evidence type="ECO:0000256" key="6">
    <source>
        <dbReference type="ARBA" id="ARBA00022695"/>
    </source>
</evidence>
<evidence type="ECO:0000259" key="15">
    <source>
        <dbReference type="SMART" id="SM00904"/>
    </source>
</evidence>
<evidence type="ECO:0000256" key="7">
    <source>
        <dbReference type="ARBA" id="ARBA00022741"/>
    </source>
</evidence>
<dbReference type="CDD" id="cd02064">
    <property type="entry name" value="FAD_synthetase_N"/>
    <property type="match status" value="1"/>
</dbReference>
<keyword evidence="4 14" id="KW-0288">FMN</keyword>
<dbReference type="InterPro" id="IPR023468">
    <property type="entry name" value="Riboflavin_kinase"/>
</dbReference>
<evidence type="ECO:0000313" key="16">
    <source>
        <dbReference type="EMBL" id="WFT76779.1"/>
    </source>
</evidence>
<dbReference type="Gene3D" id="2.40.30.30">
    <property type="entry name" value="Riboflavin kinase-like"/>
    <property type="match status" value="1"/>
</dbReference>
<keyword evidence="11" id="KW-0511">Multifunctional enzyme</keyword>
<dbReference type="SUPFAM" id="SSF52374">
    <property type="entry name" value="Nucleotidylyl transferase"/>
    <property type="match status" value="1"/>
</dbReference>
<comment type="pathway">
    <text evidence="1 14">Cofactor biosynthesis; FAD biosynthesis; FAD from FMN: step 1/1.</text>
</comment>
<dbReference type="EC" id="2.7.7.2" evidence="14"/>
<dbReference type="Pfam" id="PF06574">
    <property type="entry name" value="FAD_syn"/>
    <property type="match status" value="1"/>
</dbReference>